<evidence type="ECO:0000256" key="11">
    <source>
        <dbReference type="ARBA" id="ARBA00023136"/>
    </source>
</evidence>
<feature type="transmembrane region" description="Helical" evidence="16">
    <location>
        <begin position="98"/>
        <end position="115"/>
    </location>
</feature>
<feature type="transmembrane region" description="Helical" evidence="16">
    <location>
        <begin position="140"/>
        <end position="161"/>
    </location>
</feature>
<organism evidence="18 19">
    <name type="scientific">Bythopirellula polymerisocia</name>
    <dbReference type="NCBI Taxonomy" id="2528003"/>
    <lineage>
        <taxon>Bacteria</taxon>
        <taxon>Pseudomonadati</taxon>
        <taxon>Planctomycetota</taxon>
        <taxon>Planctomycetia</taxon>
        <taxon>Pirellulales</taxon>
        <taxon>Lacipirellulaceae</taxon>
        <taxon>Bythopirellula</taxon>
    </lineage>
</organism>
<gene>
    <name evidence="18" type="primary">ftsK</name>
    <name evidence="18" type="ORF">Pla144_17080</name>
</gene>
<dbReference type="InterPro" id="IPR050206">
    <property type="entry name" value="FtsK/SpoIIIE/SftA"/>
</dbReference>
<dbReference type="GO" id="GO:0005886">
    <property type="term" value="C:plasma membrane"/>
    <property type="evidence" value="ECO:0007669"/>
    <property type="project" value="UniProtKB-SubCell"/>
</dbReference>
<evidence type="ECO:0000256" key="2">
    <source>
        <dbReference type="ARBA" id="ARBA00006474"/>
    </source>
</evidence>
<feature type="compositionally biased region" description="Acidic residues" evidence="15">
    <location>
        <begin position="850"/>
        <end position="876"/>
    </location>
</feature>
<evidence type="ECO:0000256" key="7">
    <source>
        <dbReference type="ARBA" id="ARBA00022829"/>
    </source>
</evidence>
<feature type="compositionally biased region" description="Acidic residues" evidence="15">
    <location>
        <begin position="203"/>
        <end position="251"/>
    </location>
</feature>
<comment type="similarity">
    <text evidence="2">Belongs to the FtsK/SpoIIIE/SftA family.</text>
</comment>
<keyword evidence="9 16" id="KW-1133">Transmembrane helix</keyword>
<dbReference type="EMBL" id="SJPS01000002">
    <property type="protein sequence ID" value="TWU28419.1"/>
    <property type="molecule type" value="Genomic_DNA"/>
</dbReference>
<evidence type="ECO:0000256" key="6">
    <source>
        <dbReference type="ARBA" id="ARBA00022741"/>
    </source>
</evidence>
<dbReference type="InterPro" id="IPR018541">
    <property type="entry name" value="Ftsk_gamma"/>
</dbReference>
<evidence type="ECO:0000313" key="18">
    <source>
        <dbReference type="EMBL" id="TWU28419.1"/>
    </source>
</evidence>
<sequence length="1010" mass="112180">MFENRSLRIDLFTLMLLAVTAVLGVALFTYNPADPPSTLVQPPQTEFQNACGPIGAYVAHYLFESIGLGAYYLVGSLAVLSVVLMWRGEIDQPVLRAVGWALSLVAVSTLANMLLPNMSPGPEIGAGGFLGAMGRVLLEAHFAATGAYILTLSVLLAGWLLSTDYFLFQAAAVTTRVSGRGILTLGHFSTSKPLLRKSRPESDVESADEVAEGEEEYEYEYEDDGDEGEEEEWEYEDEGEEEESDAADEEGVVIRTPASKQEAEAIAEEDEPAEQEEEEAAESPLKNKLASALGIGKKKSLLKKSEREEVISQLEAAEQQFPETEFDYELPPLDLLLESDNVCYEEHEKEVRRKAKILEKTFRNFGFNVKVVEIETGPVIAQYEVQLEAGLRLAKITNLADDLAIALRVPSVRIVAPIPGKNTVGIEVPNENRQLVRLREVIEESNGRAKRMKIPIYLGKDVSGNPLVVDLTTLPHLLIAGRTGTGKSVCLNSIILSMLMSRGPDEVRMLMIDPKMVELSGYRKLPHLMHPVVTDMKKAEAILAWGVDKMEERYQLLARAGVRHITVYNQLSEEELRQRIDPTSEAEWEQIPKQLPFIVIVADEMADLMMTAGKDVEQHIIRLAQKSRAVGIHLILATQKPTVDVITGLIKSNLPARIAFQVASRTDSRVVLDEMGADKLLGNGDMLFLSPGTSQLLRGQGTYLSDDEITRVVDFVGTDAPQFAKELIELKTKEEEEAAVPGQFKNRDDLYEAAVDIVVRERRGSVSLLQRCLGIGYGRAARLIDFMAEDGIVGEYNGSQAREVAISIEDWETMQAGGDSVEQPEDGPLTAVTVPPKPRRTNKVVPGTDELSDLEPETAVEEPSDLDYEISEESELEPSVPESDAEYDEEYEYDEEEEAELSDDAEKGSDLEASSDEEEEEYEYEDDEMDEEAADEENDVAEADEVEGDDAEYEYEYEYEEEETEGDGEVAESDEGEEDSEWEYEEEEEDLWEDESEEETPATEPGQRSA</sequence>
<evidence type="ECO:0000256" key="3">
    <source>
        <dbReference type="ARBA" id="ARBA00022475"/>
    </source>
</evidence>
<comment type="subunit">
    <text evidence="13">Homohexamer. Forms a ring that surrounds DNA.</text>
</comment>
<keyword evidence="5 16" id="KW-0812">Transmembrane</keyword>
<feature type="binding site" evidence="14">
    <location>
        <begin position="481"/>
        <end position="488"/>
    </location>
    <ligand>
        <name>ATP</name>
        <dbReference type="ChEBI" id="CHEBI:30616"/>
    </ligand>
</feature>
<evidence type="ECO:0000256" key="4">
    <source>
        <dbReference type="ARBA" id="ARBA00022618"/>
    </source>
</evidence>
<feature type="region of interest" description="Disordered" evidence="15">
    <location>
        <begin position="193"/>
        <end position="287"/>
    </location>
</feature>
<comment type="subcellular location">
    <subcellularLocation>
        <location evidence="1">Cell membrane</location>
        <topology evidence="1">Multi-pass membrane protein</topology>
    </subcellularLocation>
</comment>
<feature type="transmembrane region" description="Helical" evidence="16">
    <location>
        <begin position="12"/>
        <end position="30"/>
    </location>
</feature>
<feature type="region of interest" description="Disordered" evidence="15">
    <location>
        <begin position="816"/>
        <end position="1010"/>
    </location>
</feature>
<dbReference type="SMART" id="SM00382">
    <property type="entry name" value="AAA"/>
    <property type="match status" value="1"/>
</dbReference>
<dbReference type="AlphaFoldDB" id="A0A5C6D0K5"/>
<dbReference type="Pfam" id="PF13491">
    <property type="entry name" value="FtsK_4TM"/>
    <property type="match status" value="1"/>
</dbReference>
<feature type="compositionally biased region" description="Acidic residues" evidence="15">
    <location>
        <begin position="883"/>
        <end position="903"/>
    </location>
</feature>
<dbReference type="PANTHER" id="PTHR22683">
    <property type="entry name" value="SPORULATION PROTEIN RELATED"/>
    <property type="match status" value="1"/>
</dbReference>
<dbReference type="InterPro" id="IPR041027">
    <property type="entry name" value="FtsK_alpha"/>
</dbReference>
<feature type="domain" description="FtsK" evidence="17">
    <location>
        <begin position="464"/>
        <end position="669"/>
    </location>
</feature>
<keyword evidence="8 14" id="KW-0067">ATP-binding</keyword>
<dbReference type="InterPro" id="IPR027417">
    <property type="entry name" value="P-loop_NTPase"/>
</dbReference>
<dbReference type="InterPro" id="IPR003593">
    <property type="entry name" value="AAA+_ATPase"/>
</dbReference>
<proteinExistence type="inferred from homology"/>
<evidence type="ECO:0000256" key="13">
    <source>
        <dbReference type="ARBA" id="ARBA00025923"/>
    </source>
</evidence>
<evidence type="ECO:0000256" key="12">
    <source>
        <dbReference type="ARBA" id="ARBA00023306"/>
    </source>
</evidence>
<dbReference type="Pfam" id="PF01580">
    <property type="entry name" value="FtsK_SpoIIIE"/>
    <property type="match status" value="1"/>
</dbReference>
<dbReference type="PANTHER" id="PTHR22683:SF41">
    <property type="entry name" value="DNA TRANSLOCASE FTSK"/>
    <property type="match status" value="1"/>
</dbReference>
<evidence type="ECO:0000313" key="19">
    <source>
        <dbReference type="Proteomes" id="UP000318437"/>
    </source>
</evidence>
<keyword evidence="4" id="KW-0132">Cell division</keyword>
<dbReference type="GO" id="GO:0007059">
    <property type="term" value="P:chromosome segregation"/>
    <property type="evidence" value="ECO:0007669"/>
    <property type="project" value="UniProtKB-KW"/>
</dbReference>
<dbReference type="SUPFAM" id="SSF46785">
    <property type="entry name" value="Winged helix' DNA-binding domain"/>
    <property type="match status" value="1"/>
</dbReference>
<dbReference type="OrthoDB" id="9807790at2"/>
<dbReference type="InterPro" id="IPR036390">
    <property type="entry name" value="WH_DNA-bd_sf"/>
</dbReference>
<keyword evidence="11 16" id="KW-0472">Membrane</keyword>
<evidence type="ECO:0000256" key="8">
    <source>
        <dbReference type="ARBA" id="ARBA00022840"/>
    </source>
</evidence>
<dbReference type="Pfam" id="PF17854">
    <property type="entry name" value="FtsK_alpha"/>
    <property type="match status" value="1"/>
</dbReference>
<evidence type="ECO:0000256" key="1">
    <source>
        <dbReference type="ARBA" id="ARBA00004651"/>
    </source>
</evidence>
<dbReference type="SMART" id="SM00843">
    <property type="entry name" value="Ftsk_gamma"/>
    <property type="match status" value="1"/>
</dbReference>
<reference evidence="18 19" key="1">
    <citation type="submission" date="2019-02" db="EMBL/GenBank/DDBJ databases">
        <title>Deep-cultivation of Planctomycetes and their phenomic and genomic characterization uncovers novel biology.</title>
        <authorList>
            <person name="Wiegand S."/>
            <person name="Jogler M."/>
            <person name="Boedeker C."/>
            <person name="Pinto D."/>
            <person name="Vollmers J."/>
            <person name="Rivas-Marin E."/>
            <person name="Kohn T."/>
            <person name="Peeters S.H."/>
            <person name="Heuer A."/>
            <person name="Rast P."/>
            <person name="Oberbeckmann S."/>
            <person name="Bunk B."/>
            <person name="Jeske O."/>
            <person name="Meyerdierks A."/>
            <person name="Storesund J.E."/>
            <person name="Kallscheuer N."/>
            <person name="Luecker S."/>
            <person name="Lage O.M."/>
            <person name="Pohl T."/>
            <person name="Merkel B.J."/>
            <person name="Hornburger P."/>
            <person name="Mueller R.-W."/>
            <person name="Bruemmer F."/>
            <person name="Labrenz M."/>
            <person name="Spormann A.M."/>
            <person name="Op Den Camp H."/>
            <person name="Overmann J."/>
            <person name="Amann R."/>
            <person name="Jetten M.S.M."/>
            <person name="Mascher T."/>
            <person name="Medema M.H."/>
            <person name="Devos D.P."/>
            <person name="Kaster A.-K."/>
            <person name="Ovreas L."/>
            <person name="Rohde M."/>
            <person name="Galperin M.Y."/>
            <person name="Jogler C."/>
        </authorList>
    </citation>
    <scope>NUCLEOTIDE SEQUENCE [LARGE SCALE GENOMIC DNA]</scope>
    <source>
        <strain evidence="18 19">Pla144</strain>
    </source>
</reference>
<dbReference type="InterPro" id="IPR036388">
    <property type="entry name" value="WH-like_DNA-bd_sf"/>
</dbReference>
<dbReference type="PROSITE" id="PS50901">
    <property type="entry name" value="FTSK"/>
    <property type="match status" value="1"/>
</dbReference>
<evidence type="ECO:0000256" key="9">
    <source>
        <dbReference type="ARBA" id="ARBA00022989"/>
    </source>
</evidence>
<dbReference type="RefSeq" id="WP_146449876.1">
    <property type="nucleotide sequence ID" value="NZ_SJPS01000002.1"/>
</dbReference>
<feature type="transmembrane region" description="Helical" evidence="16">
    <location>
        <begin position="69"/>
        <end position="86"/>
    </location>
</feature>
<dbReference type="GO" id="GO:0051301">
    <property type="term" value="P:cell division"/>
    <property type="evidence" value="ECO:0007669"/>
    <property type="project" value="UniProtKB-KW"/>
</dbReference>
<comment type="caution">
    <text evidence="18">The sequence shown here is derived from an EMBL/GenBank/DDBJ whole genome shotgun (WGS) entry which is preliminary data.</text>
</comment>
<evidence type="ECO:0000256" key="16">
    <source>
        <dbReference type="SAM" id="Phobius"/>
    </source>
</evidence>
<keyword evidence="19" id="KW-1185">Reference proteome</keyword>
<protein>
    <submittedName>
        <fullName evidence="18">DNA translocase FtsK</fullName>
    </submittedName>
</protein>
<dbReference type="Pfam" id="PF09397">
    <property type="entry name" value="FtsK_gamma"/>
    <property type="match status" value="1"/>
</dbReference>
<feature type="compositionally biased region" description="Acidic residues" evidence="15">
    <location>
        <begin position="913"/>
        <end position="1001"/>
    </location>
</feature>
<dbReference type="InterPro" id="IPR002543">
    <property type="entry name" value="FtsK_dom"/>
</dbReference>
<dbReference type="Gene3D" id="3.40.50.300">
    <property type="entry name" value="P-loop containing nucleotide triphosphate hydrolases"/>
    <property type="match status" value="1"/>
</dbReference>
<keyword evidence="7" id="KW-0159">Chromosome partition</keyword>
<evidence type="ECO:0000256" key="5">
    <source>
        <dbReference type="ARBA" id="ARBA00022692"/>
    </source>
</evidence>
<dbReference type="GO" id="GO:0005524">
    <property type="term" value="F:ATP binding"/>
    <property type="evidence" value="ECO:0007669"/>
    <property type="project" value="UniProtKB-UniRule"/>
</dbReference>
<keyword evidence="6 14" id="KW-0547">Nucleotide-binding</keyword>
<dbReference type="Gene3D" id="3.30.980.40">
    <property type="match status" value="1"/>
</dbReference>
<dbReference type="SUPFAM" id="SSF52540">
    <property type="entry name" value="P-loop containing nucleoside triphosphate hydrolases"/>
    <property type="match status" value="1"/>
</dbReference>
<evidence type="ECO:0000256" key="10">
    <source>
        <dbReference type="ARBA" id="ARBA00023125"/>
    </source>
</evidence>
<evidence type="ECO:0000256" key="14">
    <source>
        <dbReference type="PROSITE-ProRule" id="PRU00289"/>
    </source>
</evidence>
<accession>A0A5C6D0K5</accession>
<keyword evidence="3" id="KW-1003">Cell membrane</keyword>
<dbReference type="Gene3D" id="1.10.10.10">
    <property type="entry name" value="Winged helix-like DNA-binding domain superfamily/Winged helix DNA-binding domain"/>
    <property type="match status" value="1"/>
</dbReference>
<evidence type="ECO:0000256" key="15">
    <source>
        <dbReference type="SAM" id="MobiDB-lite"/>
    </source>
</evidence>
<keyword evidence="12" id="KW-0131">Cell cycle</keyword>
<dbReference type="GO" id="GO:0003677">
    <property type="term" value="F:DNA binding"/>
    <property type="evidence" value="ECO:0007669"/>
    <property type="project" value="UniProtKB-KW"/>
</dbReference>
<keyword evidence="10" id="KW-0238">DNA-binding</keyword>
<dbReference type="Proteomes" id="UP000318437">
    <property type="component" value="Unassembled WGS sequence"/>
</dbReference>
<name>A0A5C6D0K5_9BACT</name>
<evidence type="ECO:0000259" key="17">
    <source>
        <dbReference type="PROSITE" id="PS50901"/>
    </source>
</evidence>
<dbReference type="InterPro" id="IPR025199">
    <property type="entry name" value="FtsK_4TM"/>
</dbReference>
<feature type="compositionally biased region" description="Acidic residues" evidence="15">
    <location>
        <begin position="265"/>
        <end position="281"/>
    </location>
</feature>